<dbReference type="CDD" id="cd01347">
    <property type="entry name" value="ligand_gated_channel"/>
    <property type="match status" value="1"/>
</dbReference>
<dbReference type="InterPro" id="IPR012910">
    <property type="entry name" value="Plug_dom"/>
</dbReference>
<name>A0A9X2EJX0_9GAMM</name>
<proteinExistence type="inferred from homology"/>
<keyword evidence="4 8" id="KW-0812">Transmembrane</keyword>
<keyword evidence="7 8" id="KW-0998">Cell outer membrane</keyword>
<evidence type="ECO:0000256" key="1">
    <source>
        <dbReference type="ARBA" id="ARBA00004571"/>
    </source>
</evidence>
<dbReference type="Gene3D" id="2.40.170.20">
    <property type="entry name" value="TonB-dependent receptor, beta-barrel domain"/>
    <property type="match status" value="1"/>
</dbReference>
<evidence type="ECO:0000256" key="2">
    <source>
        <dbReference type="ARBA" id="ARBA00022448"/>
    </source>
</evidence>
<evidence type="ECO:0000256" key="7">
    <source>
        <dbReference type="ARBA" id="ARBA00023237"/>
    </source>
</evidence>
<keyword evidence="3 8" id="KW-1134">Transmembrane beta strand</keyword>
<evidence type="ECO:0000259" key="11">
    <source>
        <dbReference type="Pfam" id="PF00593"/>
    </source>
</evidence>
<accession>A0A9X2EJX0</accession>
<dbReference type="InterPro" id="IPR037066">
    <property type="entry name" value="Plug_dom_sf"/>
</dbReference>
<dbReference type="EMBL" id="JALBWM010000004">
    <property type="protein sequence ID" value="MCO1333039.1"/>
    <property type="molecule type" value="Genomic_DNA"/>
</dbReference>
<dbReference type="GO" id="GO:0009279">
    <property type="term" value="C:cell outer membrane"/>
    <property type="evidence" value="ECO:0007669"/>
    <property type="project" value="UniProtKB-SubCell"/>
</dbReference>
<dbReference type="Proteomes" id="UP001139028">
    <property type="component" value="Unassembled WGS sequence"/>
</dbReference>
<feature type="region of interest" description="Disordered" evidence="10">
    <location>
        <begin position="234"/>
        <end position="254"/>
    </location>
</feature>
<evidence type="ECO:0000256" key="5">
    <source>
        <dbReference type="ARBA" id="ARBA00023077"/>
    </source>
</evidence>
<dbReference type="AlphaFoldDB" id="A0A9X2EJX0"/>
<gene>
    <name evidence="13" type="ORF">MO867_01675</name>
</gene>
<protein>
    <submittedName>
        <fullName evidence="13">TonB-dependent receptor</fullName>
    </submittedName>
</protein>
<dbReference type="RefSeq" id="WP_252464208.1">
    <property type="nucleotide sequence ID" value="NZ_JALBWM010000004.1"/>
</dbReference>
<dbReference type="Pfam" id="PF00593">
    <property type="entry name" value="TonB_dep_Rec_b-barrel"/>
    <property type="match status" value="1"/>
</dbReference>
<dbReference type="InterPro" id="IPR036942">
    <property type="entry name" value="Beta-barrel_TonB_sf"/>
</dbReference>
<keyword evidence="5 9" id="KW-0798">TonB box</keyword>
<keyword evidence="2 8" id="KW-0813">Transport</keyword>
<evidence type="ECO:0000256" key="8">
    <source>
        <dbReference type="PROSITE-ProRule" id="PRU01360"/>
    </source>
</evidence>
<evidence type="ECO:0000256" key="6">
    <source>
        <dbReference type="ARBA" id="ARBA00023136"/>
    </source>
</evidence>
<dbReference type="PANTHER" id="PTHR47234:SF2">
    <property type="entry name" value="TONB-DEPENDENT RECEPTOR"/>
    <property type="match status" value="1"/>
</dbReference>
<feature type="domain" description="TonB-dependent receptor-like beta-barrel" evidence="11">
    <location>
        <begin position="350"/>
        <end position="840"/>
    </location>
</feature>
<keyword evidence="14" id="KW-1185">Reference proteome</keyword>
<dbReference type="Pfam" id="PF07715">
    <property type="entry name" value="Plug"/>
    <property type="match status" value="1"/>
</dbReference>
<organism evidence="13 14">
    <name type="scientific">Microbulbifer okhotskensis</name>
    <dbReference type="NCBI Taxonomy" id="2926617"/>
    <lineage>
        <taxon>Bacteria</taxon>
        <taxon>Pseudomonadati</taxon>
        <taxon>Pseudomonadota</taxon>
        <taxon>Gammaproteobacteria</taxon>
        <taxon>Cellvibrionales</taxon>
        <taxon>Microbulbiferaceae</taxon>
        <taxon>Microbulbifer</taxon>
    </lineage>
</organism>
<dbReference type="SUPFAM" id="SSF56935">
    <property type="entry name" value="Porins"/>
    <property type="match status" value="1"/>
</dbReference>
<dbReference type="Gene3D" id="2.170.130.10">
    <property type="entry name" value="TonB-dependent receptor, plug domain"/>
    <property type="match status" value="1"/>
</dbReference>
<evidence type="ECO:0000256" key="4">
    <source>
        <dbReference type="ARBA" id="ARBA00022692"/>
    </source>
</evidence>
<evidence type="ECO:0000256" key="9">
    <source>
        <dbReference type="RuleBase" id="RU003357"/>
    </source>
</evidence>
<dbReference type="InterPro" id="IPR039426">
    <property type="entry name" value="TonB-dep_rcpt-like"/>
</dbReference>
<keyword evidence="6 8" id="KW-0472">Membrane</keyword>
<feature type="domain" description="TonB-dependent receptor plug" evidence="12">
    <location>
        <begin position="60"/>
        <end position="179"/>
    </location>
</feature>
<comment type="subcellular location">
    <subcellularLocation>
        <location evidence="1 8">Cell outer membrane</location>
        <topology evidence="1 8">Multi-pass membrane protein</topology>
    </subcellularLocation>
</comment>
<comment type="similarity">
    <text evidence="8 9">Belongs to the TonB-dependent receptor family.</text>
</comment>
<reference evidence="13" key="1">
    <citation type="journal article" date="2022" name="Arch. Microbiol.">
        <title>Microbulbifer okhotskensis sp. nov., isolated from a deep bottom sediment of the Okhotsk Sea.</title>
        <authorList>
            <person name="Romanenko L."/>
            <person name="Kurilenko V."/>
            <person name="Otstavnykh N."/>
            <person name="Velansky P."/>
            <person name="Isaeva M."/>
            <person name="Mikhailov V."/>
        </authorList>
    </citation>
    <scope>NUCLEOTIDE SEQUENCE</scope>
    <source>
        <strain evidence="13">OS29</strain>
    </source>
</reference>
<comment type="caution">
    <text evidence="13">The sequence shown here is derived from an EMBL/GenBank/DDBJ whole genome shotgun (WGS) entry which is preliminary data.</text>
</comment>
<keyword evidence="13" id="KW-0675">Receptor</keyword>
<evidence type="ECO:0000256" key="10">
    <source>
        <dbReference type="SAM" id="MobiDB-lite"/>
    </source>
</evidence>
<evidence type="ECO:0000256" key="3">
    <source>
        <dbReference type="ARBA" id="ARBA00022452"/>
    </source>
</evidence>
<evidence type="ECO:0000259" key="12">
    <source>
        <dbReference type="Pfam" id="PF07715"/>
    </source>
</evidence>
<evidence type="ECO:0000313" key="14">
    <source>
        <dbReference type="Proteomes" id="UP001139028"/>
    </source>
</evidence>
<dbReference type="PANTHER" id="PTHR47234">
    <property type="match status" value="1"/>
</dbReference>
<evidence type="ECO:0000313" key="13">
    <source>
        <dbReference type="EMBL" id="MCO1333039.1"/>
    </source>
</evidence>
<dbReference type="PROSITE" id="PS52016">
    <property type="entry name" value="TONB_DEPENDENT_REC_3"/>
    <property type="match status" value="1"/>
</dbReference>
<dbReference type="InterPro" id="IPR000531">
    <property type="entry name" value="Beta-barrel_TonB"/>
</dbReference>
<sequence>MTIKWMSNDMEKFSLHRKVLTTAILAATAATTPQVLFAAEDQTMEEVAVVGSRISRNSEFETATPIQVMDREAIEKSGYTNLQQLFEKNPAAGNGTFSTRGNNQDSTANGAAAVSLRGMGADATLVLVNGRRVAISAFAESITTSFVDINSVPLAAIERVEVLKDGASAIYGSDAVAGVVNLVLRKDFEGAEVSVDYGGADGYDEQSVSAIWGVNGDESNLTVIFDHHKNSRLSSTERSGLDTANQSSRGGMDFRSSRGYPGSFSVNGTIVPDPNCPEERDTGEVCVYDYGPWTLITPEAERTGLIMLGHTQLTEGVEFFSEIAVQHNTSVAQGAPTPLDGDAGLYVLADHPNNPFGEDVDIFRYRTVDAGPRQWDIETDNLRGVFGLRGTIADWDWEASVQRARSESTQTGGRSQGWVRTDLLQEEINAGRYNPFGGVQNPDSVINDITTSLVRQGKSDLTSYDFSISGDLFDTANGTIAMAAGLEYREEKASDTPDDQFQRGLIFGTESVSANASRDISSAFVEFAIPLPARFDLTLAARYDDYSDFGSTTNPMANLLWTATDALSLRASWGTGFRAPSLAQVGLGPSQESLFFIDSYGCEVNPTYCNSTDYNIIFSGNPDLDAEESESYNIGAVFEPIENLQLSLDYWNITQEGKIDEVPFGYIYTLYCWDQDSTVCRRDTPLDGESLGALQSIDSSFTNIGEQEVSGIDLSIVYSGIELVGGDLGLRLDYSYLAEFERVELNSSGNAFITRDLAGEYEYPQHRWNATADWTFDTFGFSAGLSYIGEFEDTPDIDFDGTLDYDTNSSRTVDSFLTMNLQARYTGLENMVLSLGADNILDEEPPFAIGDGNSDLYGYVESQHDPRGRFIYGKMTYSF</sequence>
<feature type="compositionally biased region" description="Polar residues" evidence="10">
    <location>
        <begin position="234"/>
        <end position="249"/>
    </location>
</feature>